<gene>
    <name evidence="1" type="ordered locus">Arad_4259</name>
</gene>
<accession>B9JBV6</accession>
<dbReference type="SUPFAM" id="SSF52540">
    <property type="entry name" value="P-loop containing nucleoside triphosphate hydrolases"/>
    <property type="match status" value="1"/>
</dbReference>
<dbReference type="InterPro" id="IPR027417">
    <property type="entry name" value="P-loop_NTPase"/>
</dbReference>
<evidence type="ECO:0000313" key="2">
    <source>
        <dbReference type="Proteomes" id="UP000001600"/>
    </source>
</evidence>
<sequence length="170" mass="19705">MTRVMVIGNAGGGKSTMCRVLSTAHALPYYAIDNIQWKPNWVQASRSEFTASHEAWLSQERWLIDGYGSWDSVQRRMEMADTIVFVDHPIWVHYWWASKRQVKSLFFGRPDGPEGCPMFPVTIRLFKMMWSLHRDMRPKLLAAIEAHRGHARIIHIRSPKQLAVFAADPR</sequence>
<dbReference type="KEGG" id="ara:Arad_4259"/>
<dbReference type="STRING" id="311403.Arad_4259"/>
<protein>
    <submittedName>
        <fullName evidence="1">DNA topology modulation kinase FlaR-like protein</fullName>
    </submittedName>
</protein>
<evidence type="ECO:0000313" key="1">
    <source>
        <dbReference type="EMBL" id="ACM28002.1"/>
    </source>
</evidence>
<dbReference type="AlphaFoldDB" id="B9JBV6"/>
<keyword evidence="1" id="KW-0418">Kinase</keyword>
<dbReference type="PANTHER" id="PTHR37816">
    <property type="entry name" value="YALI0E33011P"/>
    <property type="match status" value="1"/>
</dbReference>
<dbReference type="EMBL" id="CP000628">
    <property type="protein sequence ID" value="ACM28002.1"/>
    <property type="molecule type" value="Genomic_DNA"/>
</dbReference>
<proteinExistence type="predicted"/>
<dbReference type="InterPro" id="IPR052922">
    <property type="entry name" value="Cytidylate_Kinase-2"/>
</dbReference>
<name>B9JBV6_RHIR8</name>
<organism evidence="1 2">
    <name type="scientific">Rhizobium rhizogenes (strain K84 / ATCC BAA-868)</name>
    <name type="common">Agrobacterium radiobacter</name>
    <dbReference type="NCBI Taxonomy" id="311403"/>
    <lineage>
        <taxon>Bacteria</taxon>
        <taxon>Pseudomonadati</taxon>
        <taxon>Pseudomonadota</taxon>
        <taxon>Alphaproteobacteria</taxon>
        <taxon>Hyphomicrobiales</taxon>
        <taxon>Rhizobiaceae</taxon>
        <taxon>Rhizobium/Agrobacterium group</taxon>
        <taxon>Rhizobium</taxon>
    </lineage>
</organism>
<dbReference type="HOGENOM" id="CLU_092618_0_1_5"/>
<dbReference type="eggNOG" id="COG0563">
    <property type="taxonomic scope" value="Bacteria"/>
</dbReference>
<keyword evidence="1" id="KW-0808">Transferase</keyword>
<dbReference type="Proteomes" id="UP000001600">
    <property type="component" value="Chromosome 1"/>
</dbReference>
<dbReference type="GO" id="GO:0016301">
    <property type="term" value="F:kinase activity"/>
    <property type="evidence" value="ECO:0007669"/>
    <property type="project" value="UniProtKB-KW"/>
</dbReference>
<dbReference type="PANTHER" id="PTHR37816:SF3">
    <property type="entry name" value="MODULATES DNA TOPOLOGY"/>
    <property type="match status" value="1"/>
</dbReference>
<reference evidence="1 2" key="1">
    <citation type="journal article" date="2009" name="J. Bacteriol.">
        <title>Genome sequences of three Agrobacterium biovars help elucidate the evolution of multichromosome genomes in bacteria.</title>
        <authorList>
            <person name="Slater S.C."/>
            <person name="Goldman B.S."/>
            <person name="Goodner B."/>
            <person name="Setubal J.C."/>
            <person name="Farrand S.K."/>
            <person name="Nester E.W."/>
            <person name="Burr T.J."/>
            <person name="Banta L."/>
            <person name="Dickerman A.W."/>
            <person name="Paulsen I."/>
            <person name="Otten L."/>
            <person name="Suen G."/>
            <person name="Welch R."/>
            <person name="Almeida N.F."/>
            <person name="Arnold F."/>
            <person name="Burton O.T."/>
            <person name="Du Z."/>
            <person name="Ewing A."/>
            <person name="Godsy E."/>
            <person name="Heisel S."/>
            <person name="Houmiel K.L."/>
            <person name="Jhaveri J."/>
            <person name="Lu J."/>
            <person name="Miller N.M."/>
            <person name="Norton S."/>
            <person name="Chen Q."/>
            <person name="Phoolcharoen W."/>
            <person name="Ohlin V."/>
            <person name="Ondrusek D."/>
            <person name="Pride N."/>
            <person name="Stricklin S.L."/>
            <person name="Sun J."/>
            <person name="Wheeler C."/>
            <person name="Wilson L."/>
            <person name="Zhu H."/>
            <person name="Wood D.W."/>
        </authorList>
    </citation>
    <scope>NUCLEOTIDE SEQUENCE [LARGE SCALE GENOMIC DNA]</scope>
    <source>
        <strain evidence="2">K84 / ATCC BAA-868</strain>
    </source>
</reference>